<sequence>MNQALQCVNVPIFPNIKTRFFFTLSSKRLSFSPNDIVLEAEAPSSLIASCSHAAKAAEEAVRAIATGDSLRNMKLEFLRRLTARRQIKEVESMIEKSKDDFCYAYVHSVRIETEVNPCHYGEHALELILGDAPELKALGVDGLLSAVALTAIGRWIEHRRF</sequence>
<dbReference type="InterPro" id="IPR036504">
    <property type="entry name" value="CGI121/TPRKB_sf"/>
</dbReference>
<proteinExistence type="predicted"/>
<evidence type="ECO:0000313" key="1">
    <source>
        <dbReference type="EMBL" id="HGZ59944.1"/>
    </source>
</evidence>
<protein>
    <submittedName>
        <fullName evidence="1">Uncharacterized protein</fullName>
    </submittedName>
</protein>
<dbReference type="AlphaFoldDB" id="A0A7J3SK40"/>
<reference evidence="1" key="1">
    <citation type="journal article" date="2020" name="mSystems">
        <title>Genome- and Community-Level Interaction Insights into Carbon Utilization and Element Cycling Functions of Hydrothermarchaeota in Hydrothermal Sediment.</title>
        <authorList>
            <person name="Zhou Z."/>
            <person name="Liu Y."/>
            <person name="Xu W."/>
            <person name="Pan J."/>
            <person name="Luo Z.H."/>
            <person name="Li M."/>
        </authorList>
    </citation>
    <scope>NUCLEOTIDE SEQUENCE [LARGE SCALE GENOMIC DNA]</scope>
    <source>
        <strain evidence="1">SpSt-885</strain>
    </source>
</reference>
<dbReference type="SUPFAM" id="SSF143870">
    <property type="entry name" value="PF0523-like"/>
    <property type="match status" value="1"/>
</dbReference>
<organism evidence="1">
    <name type="scientific">Fervidicoccus fontis</name>
    <dbReference type="NCBI Taxonomy" id="683846"/>
    <lineage>
        <taxon>Archaea</taxon>
        <taxon>Thermoproteota</taxon>
        <taxon>Thermoprotei</taxon>
        <taxon>Fervidicoccales</taxon>
        <taxon>Fervidicoccaceae</taxon>
        <taxon>Fervidicoccus</taxon>
    </lineage>
</organism>
<accession>A0A7J3SK40</accession>
<dbReference type="EMBL" id="DTLS01000051">
    <property type="protein sequence ID" value="HGZ59944.1"/>
    <property type="molecule type" value="Genomic_DNA"/>
</dbReference>
<comment type="caution">
    <text evidence="1">The sequence shown here is derived from an EMBL/GenBank/DDBJ whole genome shotgun (WGS) entry which is preliminary data.</text>
</comment>
<gene>
    <name evidence="1" type="ORF">ENW83_01890</name>
</gene>
<name>A0A7J3SK40_9CREN</name>